<evidence type="ECO:0000313" key="3">
    <source>
        <dbReference type="EMBL" id="KAK1271764.1"/>
    </source>
</evidence>
<organism evidence="3 4">
    <name type="scientific">Acorus gramineus</name>
    <name type="common">Dwarf sweet flag</name>
    <dbReference type="NCBI Taxonomy" id="55184"/>
    <lineage>
        <taxon>Eukaryota</taxon>
        <taxon>Viridiplantae</taxon>
        <taxon>Streptophyta</taxon>
        <taxon>Embryophyta</taxon>
        <taxon>Tracheophyta</taxon>
        <taxon>Spermatophyta</taxon>
        <taxon>Magnoliopsida</taxon>
        <taxon>Liliopsida</taxon>
        <taxon>Acoraceae</taxon>
        <taxon>Acorus</taxon>
    </lineage>
</organism>
<dbReference type="Pfam" id="PF03478">
    <property type="entry name" value="Beta-prop_KIB1-4"/>
    <property type="match status" value="1"/>
</dbReference>
<dbReference type="SUPFAM" id="SSF81383">
    <property type="entry name" value="F-box domain"/>
    <property type="match status" value="1"/>
</dbReference>
<evidence type="ECO:0000259" key="1">
    <source>
        <dbReference type="Pfam" id="PF00646"/>
    </source>
</evidence>
<dbReference type="InterPro" id="IPR005174">
    <property type="entry name" value="KIB1-4_b-propeller"/>
</dbReference>
<accession>A0AAV9B602</accession>
<evidence type="ECO:0000259" key="2">
    <source>
        <dbReference type="Pfam" id="PF03478"/>
    </source>
</evidence>
<dbReference type="Gene3D" id="1.20.1280.50">
    <property type="match status" value="1"/>
</dbReference>
<dbReference type="InterPro" id="IPR001810">
    <property type="entry name" value="F-box_dom"/>
</dbReference>
<dbReference type="Proteomes" id="UP001179952">
    <property type="component" value="Unassembled WGS sequence"/>
</dbReference>
<protein>
    <submittedName>
        <fullName evidence="3">Uncharacterized protein</fullName>
    </submittedName>
</protein>
<name>A0AAV9B602_ACOGR</name>
<feature type="domain" description="KIB1-4 beta-propeller" evidence="2">
    <location>
        <begin position="64"/>
        <end position="310"/>
    </location>
</feature>
<dbReference type="InterPro" id="IPR036047">
    <property type="entry name" value="F-box-like_dom_sf"/>
</dbReference>
<sequence>MEVYWSDLPKDLLFSIASRTEHLFDYIRFGAVCKSWRSAVTVNPRPLHLRFPLLFACNRRDYFLYSPFECKLHPIKLPSISVGCLGSSSNGWVCMLRNDLDIYLFNPFSNSEVLLPPLRTDFISELIPLLSVRKAVWSAEPTDPNCIVVLLYDEANGVVYCRPGDVRWTMFKISLGNRFDAIFFNNKNLYVVDCRSGRVAAVDLHRGREMTVAEGRDGFCDGSGKSRYLVAGPSGPLLVVRHMKNMSETRRFELFELDGTLKKWVETKSLDEGMLFLGMNTSIWVSSSNLKGCKGNSIYFMHYNTNLGIFYLEDGSFGSMCGLPSHYSYEWVVPIP</sequence>
<gene>
    <name evidence="3" type="ORF">QJS04_geneDACA006002</name>
</gene>
<reference evidence="3" key="1">
    <citation type="journal article" date="2023" name="Nat. Commun.">
        <title>Diploid and tetraploid genomes of Acorus and the evolution of monocots.</title>
        <authorList>
            <person name="Ma L."/>
            <person name="Liu K.W."/>
            <person name="Li Z."/>
            <person name="Hsiao Y.Y."/>
            <person name="Qi Y."/>
            <person name="Fu T."/>
            <person name="Tang G.D."/>
            <person name="Zhang D."/>
            <person name="Sun W.H."/>
            <person name="Liu D.K."/>
            <person name="Li Y."/>
            <person name="Chen G.Z."/>
            <person name="Liu X.D."/>
            <person name="Liao X.Y."/>
            <person name="Jiang Y.T."/>
            <person name="Yu X."/>
            <person name="Hao Y."/>
            <person name="Huang J."/>
            <person name="Zhao X.W."/>
            <person name="Ke S."/>
            <person name="Chen Y.Y."/>
            <person name="Wu W.L."/>
            <person name="Hsu J.L."/>
            <person name="Lin Y.F."/>
            <person name="Huang M.D."/>
            <person name="Li C.Y."/>
            <person name="Huang L."/>
            <person name="Wang Z.W."/>
            <person name="Zhao X."/>
            <person name="Zhong W.Y."/>
            <person name="Peng D.H."/>
            <person name="Ahmad S."/>
            <person name="Lan S."/>
            <person name="Zhang J.S."/>
            <person name="Tsai W.C."/>
            <person name="Van de Peer Y."/>
            <person name="Liu Z.J."/>
        </authorList>
    </citation>
    <scope>NUCLEOTIDE SEQUENCE</scope>
    <source>
        <strain evidence="3">SCP</strain>
    </source>
</reference>
<dbReference type="InterPro" id="IPR050942">
    <property type="entry name" value="F-box_BR-signaling"/>
</dbReference>
<dbReference type="PANTHER" id="PTHR44259">
    <property type="entry name" value="OS07G0183000 PROTEIN-RELATED"/>
    <property type="match status" value="1"/>
</dbReference>
<dbReference type="InterPro" id="IPR011044">
    <property type="entry name" value="Quino_amine_DH_bsu"/>
</dbReference>
<dbReference type="Pfam" id="PF00646">
    <property type="entry name" value="F-box"/>
    <property type="match status" value="1"/>
</dbReference>
<dbReference type="EMBL" id="JAUJYN010000005">
    <property type="protein sequence ID" value="KAK1271764.1"/>
    <property type="molecule type" value="Genomic_DNA"/>
</dbReference>
<proteinExistence type="predicted"/>
<keyword evidence="4" id="KW-1185">Reference proteome</keyword>
<reference evidence="3" key="2">
    <citation type="submission" date="2023-06" db="EMBL/GenBank/DDBJ databases">
        <authorList>
            <person name="Ma L."/>
            <person name="Liu K.-W."/>
            <person name="Li Z."/>
            <person name="Hsiao Y.-Y."/>
            <person name="Qi Y."/>
            <person name="Fu T."/>
            <person name="Tang G."/>
            <person name="Zhang D."/>
            <person name="Sun W.-H."/>
            <person name="Liu D.-K."/>
            <person name="Li Y."/>
            <person name="Chen G.-Z."/>
            <person name="Liu X.-D."/>
            <person name="Liao X.-Y."/>
            <person name="Jiang Y.-T."/>
            <person name="Yu X."/>
            <person name="Hao Y."/>
            <person name="Huang J."/>
            <person name="Zhao X.-W."/>
            <person name="Ke S."/>
            <person name="Chen Y.-Y."/>
            <person name="Wu W.-L."/>
            <person name="Hsu J.-L."/>
            <person name="Lin Y.-F."/>
            <person name="Huang M.-D."/>
            <person name="Li C.-Y."/>
            <person name="Huang L."/>
            <person name="Wang Z.-W."/>
            <person name="Zhao X."/>
            <person name="Zhong W.-Y."/>
            <person name="Peng D.-H."/>
            <person name="Ahmad S."/>
            <person name="Lan S."/>
            <person name="Zhang J.-S."/>
            <person name="Tsai W.-C."/>
            <person name="Van De Peer Y."/>
            <person name="Liu Z.-J."/>
        </authorList>
    </citation>
    <scope>NUCLEOTIDE SEQUENCE</scope>
    <source>
        <strain evidence="3">SCP</strain>
        <tissue evidence="3">Leaves</tissue>
    </source>
</reference>
<evidence type="ECO:0000313" key="4">
    <source>
        <dbReference type="Proteomes" id="UP001179952"/>
    </source>
</evidence>
<comment type="caution">
    <text evidence="3">The sequence shown here is derived from an EMBL/GenBank/DDBJ whole genome shotgun (WGS) entry which is preliminary data.</text>
</comment>
<feature type="domain" description="F-box" evidence="1">
    <location>
        <begin position="5"/>
        <end position="41"/>
    </location>
</feature>
<dbReference type="AlphaFoldDB" id="A0AAV9B602"/>
<dbReference type="SUPFAM" id="SSF50969">
    <property type="entry name" value="YVTN repeat-like/Quinoprotein amine dehydrogenase"/>
    <property type="match status" value="1"/>
</dbReference>